<accession>A0ABN0DVW7</accession>
<dbReference type="RefSeq" id="WP_005318777.1">
    <property type="nucleotide sequence ID" value="NZ_AGVO01000065.1"/>
</dbReference>
<proteinExistence type="predicted"/>
<comment type="caution">
    <text evidence="1">The sequence shown here is derived from an EMBL/GenBank/DDBJ whole genome shotgun (WGS) entry which is preliminary data.</text>
</comment>
<evidence type="ECO:0000313" key="1">
    <source>
        <dbReference type="EMBL" id="EHI51169.1"/>
    </source>
</evidence>
<name>A0ABN0DVW7_AERSS</name>
<sequence>LGDTQILSVVNQLSYYLTIEEKYSFSKLDFENVCMKSLAKKSFEPSEHKAVFSCLISACNILIKDGFDEYKYIHRSFQEFYSAKHIESLHHSKKKIFYSKCLREKNFRLSMAKILEFLFEIDEMYMFEYLIIPYLVQHECIIPYSDTDIDILRDINLTHLLEVIIESKSAAGNGNMIETNYTNLFIYVLLFGEDFIDEVSEKIDDELRKNDFSAIREKLHPSHIWHNLYDMYPVQKIIELFYEGNSFISKISSVLESELSDAENTLDSKLDEVFEKTDEQENDDVSDL</sequence>
<evidence type="ECO:0000313" key="2">
    <source>
        <dbReference type="Proteomes" id="UP000006428"/>
    </source>
</evidence>
<reference evidence="1 2" key="1">
    <citation type="journal article" date="2012" name="Front. Microbiol.">
        <title>Draft Genome Sequence of the Virulent Strain 01-B526 of the Fish Pathogen Aeromonas salmonicida.</title>
        <authorList>
            <person name="Charette S.J."/>
            <person name="Brochu F."/>
            <person name="Boyle B."/>
            <person name="Filion G."/>
            <person name="Tanaka K.H."/>
            <person name="Derome N."/>
        </authorList>
    </citation>
    <scope>NUCLEOTIDE SEQUENCE [LARGE SCALE GENOMIC DNA]</scope>
    <source>
        <strain evidence="1 2">01-B526</strain>
    </source>
</reference>
<dbReference type="EMBL" id="AGVO01000065">
    <property type="protein sequence ID" value="EHI51169.1"/>
    <property type="molecule type" value="Genomic_DNA"/>
</dbReference>
<organism evidence="1 2">
    <name type="scientific">Aeromonas salmonicida subsp. salmonicida 01-B526</name>
    <dbReference type="NCBI Taxonomy" id="1076135"/>
    <lineage>
        <taxon>Bacteria</taxon>
        <taxon>Pseudomonadati</taxon>
        <taxon>Pseudomonadota</taxon>
        <taxon>Gammaproteobacteria</taxon>
        <taxon>Aeromonadales</taxon>
        <taxon>Aeromonadaceae</taxon>
        <taxon>Aeromonas</taxon>
    </lineage>
</organism>
<dbReference type="Proteomes" id="UP000006428">
    <property type="component" value="Unassembled WGS sequence"/>
</dbReference>
<gene>
    <name evidence="1" type="ORF">IYQ_17974</name>
</gene>
<keyword evidence="2" id="KW-1185">Reference proteome</keyword>
<protein>
    <submittedName>
        <fullName evidence="1">Uncharacterized protein</fullName>
    </submittedName>
</protein>
<feature type="non-terminal residue" evidence="1">
    <location>
        <position position="1"/>
    </location>
</feature>